<dbReference type="AlphaFoldDB" id="A0A9K3HPE3"/>
<name>A0A9K3HPE3_HELAN</name>
<comment type="caution">
    <text evidence="1">The sequence shown here is derived from an EMBL/GenBank/DDBJ whole genome shotgun (WGS) entry which is preliminary data.</text>
</comment>
<reference evidence="1" key="2">
    <citation type="submission" date="2020-06" db="EMBL/GenBank/DDBJ databases">
        <title>Helianthus annuus Genome sequencing and assembly Release 2.</title>
        <authorList>
            <person name="Gouzy J."/>
            <person name="Langlade N."/>
            <person name="Munos S."/>
        </authorList>
    </citation>
    <scope>NUCLEOTIDE SEQUENCE</scope>
    <source>
        <tissue evidence="1">Leaves</tissue>
    </source>
</reference>
<reference evidence="1" key="1">
    <citation type="journal article" date="2017" name="Nature">
        <title>The sunflower genome provides insights into oil metabolism, flowering and Asterid evolution.</title>
        <authorList>
            <person name="Badouin H."/>
            <person name="Gouzy J."/>
            <person name="Grassa C.J."/>
            <person name="Murat F."/>
            <person name="Staton S.E."/>
            <person name="Cottret L."/>
            <person name="Lelandais-Briere C."/>
            <person name="Owens G.L."/>
            <person name="Carrere S."/>
            <person name="Mayjonade B."/>
            <person name="Legrand L."/>
            <person name="Gill N."/>
            <person name="Kane N.C."/>
            <person name="Bowers J.E."/>
            <person name="Hubner S."/>
            <person name="Bellec A."/>
            <person name="Berard A."/>
            <person name="Berges H."/>
            <person name="Blanchet N."/>
            <person name="Boniface M.C."/>
            <person name="Brunel D."/>
            <person name="Catrice O."/>
            <person name="Chaidir N."/>
            <person name="Claudel C."/>
            <person name="Donnadieu C."/>
            <person name="Faraut T."/>
            <person name="Fievet G."/>
            <person name="Helmstetter N."/>
            <person name="King M."/>
            <person name="Knapp S.J."/>
            <person name="Lai Z."/>
            <person name="Le Paslier M.C."/>
            <person name="Lippi Y."/>
            <person name="Lorenzon L."/>
            <person name="Mandel J.R."/>
            <person name="Marage G."/>
            <person name="Marchand G."/>
            <person name="Marquand E."/>
            <person name="Bret-Mestries E."/>
            <person name="Morien E."/>
            <person name="Nambeesan S."/>
            <person name="Nguyen T."/>
            <person name="Pegot-Espagnet P."/>
            <person name="Pouilly N."/>
            <person name="Raftis F."/>
            <person name="Sallet E."/>
            <person name="Schiex T."/>
            <person name="Thomas J."/>
            <person name="Vandecasteele C."/>
            <person name="Vares D."/>
            <person name="Vear F."/>
            <person name="Vautrin S."/>
            <person name="Crespi M."/>
            <person name="Mangin B."/>
            <person name="Burke J.M."/>
            <person name="Salse J."/>
            <person name="Munos S."/>
            <person name="Vincourt P."/>
            <person name="Rieseberg L.H."/>
            <person name="Langlade N.B."/>
        </authorList>
    </citation>
    <scope>NUCLEOTIDE SEQUENCE</scope>
    <source>
        <tissue evidence="1">Leaves</tissue>
    </source>
</reference>
<organism evidence="1 2">
    <name type="scientific">Helianthus annuus</name>
    <name type="common">Common sunflower</name>
    <dbReference type="NCBI Taxonomy" id="4232"/>
    <lineage>
        <taxon>Eukaryota</taxon>
        <taxon>Viridiplantae</taxon>
        <taxon>Streptophyta</taxon>
        <taxon>Embryophyta</taxon>
        <taxon>Tracheophyta</taxon>
        <taxon>Spermatophyta</taxon>
        <taxon>Magnoliopsida</taxon>
        <taxon>eudicotyledons</taxon>
        <taxon>Gunneridae</taxon>
        <taxon>Pentapetalae</taxon>
        <taxon>asterids</taxon>
        <taxon>campanulids</taxon>
        <taxon>Asterales</taxon>
        <taxon>Asteraceae</taxon>
        <taxon>Asteroideae</taxon>
        <taxon>Heliantheae alliance</taxon>
        <taxon>Heliantheae</taxon>
        <taxon>Helianthus</taxon>
    </lineage>
</organism>
<sequence length="59" mass="6582">MSGFHILSTIDSLAQYFVFKIHRNRNLALRKTGFSGSNDLALQEVEPRSSSGFLPAQDL</sequence>
<dbReference type="Proteomes" id="UP000215914">
    <property type="component" value="Unassembled WGS sequence"/>
</dbReference>
<evidence type="ECO:0000313" key="1">
    <source>
        <dbReference type="EMBL" id="KAF5782081.1"/>
    </source>
</evidence>
<protein>
    <submittedName>
        <fullName evidence="1">Uncharacterized protein</fullName>
    </submittedName>
</protein>
<evidence type="ECO:0000313" key="2">
    <source>
        <dbReference type="Proteomes" id="UP000215914"/>
    </source>
</evidence>
<dbReference type="EMBL" id="MNCJ02000326">
    <property type="protein sequence ID" value="KAF5782081.1"/>
    <property type="molecule type" value="Genomic_DNA"/>
</dbReference>
<accession>A0A9K3HPE3</accession>
<dbReference type="Gramene" id="mRNA:HanXRQr2_Chr11g0491281">
    <property type="protein sequence ID" value="CDS:HanXRQr2_Chr11g0491281.1"/>
    <property type="gene ID" value="HanXRQr2_Chr11g0491281"/>
</dbReference>
<keyword evidence="2" id="KW-1185">Reference proteome</keyword>
<proteinExistence type="predicted"/>
<gene>
    <name evidence="1" type="ORF">HanXRQr2_Chr11g0491281</name>
</gene>